<keyword evidence="10" id="KW-1185">Reference proteome</keyword>
<dbReference type="PANTHER" id="PTHR16172:SF41">
    <property type="entry name" value="MAJOR FACILITATOR SUPERFAMILY DOMAIN-CONTAINING PROTEIN 6-LIKE"/>
    <property type="match status" value="1"/>
</dbReference>
<reference evidence="8 10" key="1">
    <citation type="journal article" date="2012" name="Nature">
        <title>Algal genomes reveal evolutionary mosaicism and the fate of nucleomorphs.</title>
        <authorList>
            <consortium name="DOE Joint Genome Institute"/>
            <person name="Curtis B.A."/>
            <person name="Tanifuji G."/>
            <person name="Burki F."/>
            <person name="Gruber A."/>
            <person name="Irimia M."/>
            <person name="Maruyama S."/>
            <person name="Arias M.C."/>
            <person name="Ball S.G."/>
            <person name="Gile G.H."/>
            <person name="Hirakawa Y."/>
            <person name="Hopkins J.F."/>
            <person name="Kuo A."/>
            <person name="Rensing S.A."/>
            <person name="Schmutz J."/>
            <person name="Symeonidi A."/>
            <person name="Elias M."/>
            <person name="Eveleigh R.J."/>
            <person name="Herman E.K."/>
            <person name="Klute M.J."/>
            <person name="Nakayama T."/>
            <person name="Obornik M."/>
            <person name="Reyes-Prieto A."/>
            <person name="Armbrust E.V."/>
            <person name="Aves S.J."/>
            <person name="Beiko R.G."/>
            <person name="Coutinho P."/>
            <person name="Dacks J.B."/>
            <person name="Durnford D.G."/>
            <person name="Fast N.M."/>
            <person name="Green B.R."/>
            <person name="Grisdale C.J."/>
            <person name="Hempel F."/>
            <person name="Henrissat B."/>
            <person name="Hoppner M.P."/>
            <person name="Ishida K."/>
            <person name="Kim E."/>
            <person name="Koreny L."/>
            <person name="Kroth P.G."/>
            <person name="Liu Y."/>
            <person name="Malik S.B."/>
            <person name="Maier U.G."/>
            <person name="McRose D."/>
            <person name="Mock T."/>
            <person name="Neilson J.A."/>
            <person name="Onodera N.T."/>
            <person name="Poole A.M."/>
            <person name="Pritham E.J."/>
            <person name="Richards T.A."/>
            <person name="Rocap G."/>
            <person name="Roy S.W."/>
            <person name="Sarai C."/>
            <person name="Schaack S."/>
            <person name="Shirato S."/>
            <person name="Slamovits C.H."/>
            <person name="Spencer D.F."/>
            <person name="Suzuki S."/>
            <person name="Worden A.Z."/>
            <person name="Zauner S."/>
            <person name="Barry K."/>
            <person name="Bell C."/>
            <person name="Bharti A.K."/>
            <person name="Crow J.A."/>
            <person name="Grimwood J."/>
            <person name="Kramer R."/>
            <person name="Lindquist E."/>
            <person name="Lucas S."/>
            <person name="Salamov A."/>
            <person name="McFadden G.I."/>
            <person name="Lane C.E."/>
            <person name="Keeling P.J."/>
            <person name="Gray M.W."/>
            <person name="Grigoriev I.V."/>
            <person name="Archibald J.M."/>
        </authorList>
    </citation>
    <scope>NUCLEOTIDE SEQUENCE</scope>
    <source>
        <strain evidence="8 10">CCMP2712</strain>
    </source>
</reference>
<keyword evidence="4 6" id="KW-1133">Transmembrane helix</keyword>
<evidence type="ECO:0000313" key="9">
    <source>
        <dbReference type="EnsemblProtists" id="EKX33169"/>
    </source>
</evidence>
<dbReference type="InterPro" id="IPR024989">
    <property type="entry name" value="MFS_assoc_dom"/>
</dbReference>
<dbReference type="PaxDb" id="55529-EKX33169"/>
<dbReference type="Pfam" id="PF12832">
    <property type="entry name" value="MFS_1_like"/>
    <property type="match status" value="1"/>
</dbReference>
<comment type="similarity">
    <text evidence="2">Belongs to the major facilitator superfamily. MFSD6 family.</text>
</comment>
<dbReference type="OMA" id="CTADDEY"/>
<feature type="transmembrane region" description="Helical" evidence="6">
    <location>
        <begin position="15"/>
        <end position="40"/>
    </location>
</feature>
<sequence>IVEVAWVMFRDRRTFLFFMATMVLGQGFGAIFTFLFVLLADLGDKGAVMGLSLLVTCLTEVPIFFVADKIINSIGMIHSYIACTLLMAVRLTFFFFMHNPWLVLIVEGIHGVTFGVMWATGVTYCRKIAPKGLGATMQGWYTGWTFGFSMGSGSLIAGALASRFGLPTMFLVLGLVSGATGVFML</sequence>
<dbReference type="PANTHER" id="PTHR16172">
    <property type="entry name" value="MAJOR FACILITATOR SUPERFAMILY DOMAIN-CONTAINING PROTEIN 6-LIKE"/>
    <property type="match status" value="1"/>
</dbReference>
<evidence type="ECO:0000256" key="3">
    <source>
        <dbReference type="ARBA" id="ARBA00022692"/>
    </source>
</evidence>
<dbReference type="OrthoDB" id="515887at2759"/>
<evidence type="ECO:0000256" key="6">
    <source>
        <dbReference type="SAM" id="Phobius"/>
    </source>
</evidence>
<dbReference type="EnsemblProtists" id="EKX33169">
    <property type="protein sequence ID" value="EKX33169"/>
    <property type="gene ID" value="GUITHDRAFT_48115"/>
</dbReference>
<feature type="domain" description="Major facilitator superfamily associated" evidence="7">
    <location>
        <begin position="4"/>
        <end position="171"/>
    </location>
</feature>
<evidence type="ECO:0000256" key="4">
    <source>
        <dbReference type="ARBA" id="ARBA00022989"/>
    </source>
</evidence>
<keyword evidence="5 6" id="KW-0472">Membrane</keyword>
<comment type="subcellular location">
    <subcellularLocation>
        <location evidence="1">Membrane</location>
        <topology evidence="1">Multi-pass membrane protein</topology>
    </subcellularLocation>
</comment>
<evidence type="ECO:0000256" key="1">
    <source>
        <dbReference type="ARBA" id="ARBA00004141"/>
    </source>
</evidence>
<organism evidence="8">
    <name type="scientific">Guillardia theta (strain CCMP2712)</name>
    <name type="common">Cryptophyte</name>
    <dbReference type="NCBI Taxonomy" id="905079"/>
    <lineage>
        <taxon>Eukaryota</taxon>
        <taxon>Cryptophyceae</taxon>
        <taxon>Pyrenomonadales</taxon>
        <taxon>Geminigeraceae</taxon>
        <taxon>Guillardia</taxon>
    </lineage>
</organism>
<feature type="transmembrane region" description="Helical" evidence="6">
    <location>
        <begin position="46"/>
        <end position="67"/>
    </location>
</feature>
<dbReference type="InterPro" id="IPR051717">
    <property type="entry name" value="MFS_MFSD6"/>
</dbReference>
<keyword evidence="3 6" id="KW-0812">Transmembrane</keyword>
<feature type="non-terminal residue" evidence="8">
    <location>
        <position position="1"/>
    </location>
</feature>
<evidence type="ECO:0000259" key="7">
    <source>
        <dbReference type="Pfam" id="PF12832"/>
    </source>
</evidence>
<evidence type="ECO:0000313" key="10">
    <source>
        <dbReference type="Proteomes" id="UP000011087"/>
    </source>
</evidence>
<dbReference type="RefSeq" id="XP_005820149.1">
    <property type="nucleotide sequence ID" value="XM_005820092.1"/>
</dbReference>
<dbReference type="InterPro" id="IPR036259">
    <property type="entry name" value="MFS_trans_sf"/>
</dbReference>
<dbReference type="HOGENOM" id="CLU_1464985_0_0_1"/>
<evidence type="ECO:0000256" key="5">
    <source>
        <dbReference type="ARBA" id="ARBA00023136"/>
    </source>
</evidence>
<dbReference type="GeneID" id="17289911"/>
<dbReference type="Gene3D" id="1.20.1250.20">
    <property type="entry name" value="MFS general substrate transporter like domains"/>
    <property type="match status" value="1"/>
</dbReference>
<dbReference type="GO" id="GO:0016020">
    <property type="term" value="C:membrane"/>
    <property type="evidence" value="ECO:0007669"/>
    <property type="project" value="UniProtKB-SubCell"/>
</dbReference>
<feature type="transmembrane region" description="Helical" evidence="6">
    <location>
        <begin position="79"/>
        <end position="96"/>
    </location>
</feature>
<accession>L1IB75</accession>
<dbReference type="SUPFAM" id="SSF103473">
    <property type="entry name" value="MFS general substrate transporter"/>
    <property type="match status" value="1"/>
</dbReference>
<feature type="non-terminal residue" evidence="8">
    <location>
        <position position="185"/>
    </location>
</feature>
<proteinExistence type="inferred from homology"/>
<dbReference type="eggNOG" id="KOG3762">
    <property type="taxonomic scope" value="Eukaryota"/>
</dbReference>
<dbReference type="Proteomes" id="UP000011087">
    <property type="component" value="Unassembled WGS sequence"/>
</dbReference>
<gene>
    <name evidence="8" type="ORF">GUITHDRAFT_48115</name>
</gene>
<feature type="transmembrane region" description="Helical" evidence="6">
    <location>
        <begin position="166"/>
        <end position="184"/>
    </location>
</feature>
<evidence type="ECO:0000313" key="8">
    <source>
        <dbReference type="EMBL" id="EKX33169.1"/>
    </source>
</evidence>
<feature type="transmembrane region" description="Helical" evidence="6">
    <location>
        <begin position="102"/>
        <end position="120"/>
    </location>
</feature>
<evidence type="ECO:0000256" key="2">
    <source>
        <dbReference type="ARBA" id="ARBA00005241"/>
    </source>
</evidence>
<reference evidence="9" key="3">
    <citation type="submission" date="2015-06" db="UniProtKB">
        <authorList>
            <consortium name="EnsemblProtists"/>
        </authorList>
    </citation>
    <scope>IDENTIFICATION</scope>
</reference>
<dbReference type="KEGG" id="gtt:GUITHDRAFT_48115"/>
<protein>
    <recommendedName>
        <fullName evidence="7">Major facilitator superfamily associated domain-containing protein</fullName>
    </recommendedName>
</protein>
<reference evidence="10" key="2">
    <citation type="submission" date="2012-11" db="EMBL/GenBank/DDBJ databases">
        <authorList>
            <person name="Kuo A."/>
            <person name="Curtis B.A."/>
            <person name="Tanifuji G."/>
            <person name="Burki F."/>
            <person name="Gruber A."/>
            <person name="Irimia M."/>
            <person name="Maruyama S."/>
            <person name="Arias M.C."/>
            <person name="Ball S.G."/>
            <person name="Gile G.H."/>
            <person name="Hirakawa Y."/>
            <person name="Hopkins J.F."/>
            <person name="Rensing S.A."/>
            <person name="Schmutz J."/>
            <person name="Symeonidi A."/>
            <person name="Elias M."/>
            <person name="Eveleigh R.J."/>
            <person name="Herman E.K."/>
            <person name="Klute M.J."/>
            <person name="Nakayama T."/>
            <person name="Obornik M."/>
            <person name="Reyes-Prieto A."/>
            <person name="Armbrust E.V."/>
            <person name="Aves S.J."/>
            <person name="Beiko R.G."/>
            <person name="Coutinho P."/>
            <person name="Dacks J.B."/>
            <person name="Durnford D.G."/>
            <person name="Fast N.M."/>
            <person name="Green B.R."/>
            <person name="Grisdale C."/>
            <person name="Hempe F."/>
            <person name="Henrissat B."/>
            <person name="Hoppner M.P."/>
            <person name="Ishida K.-I."/>
            <person name="Kim E."/>
            <person name="Koreny L."/>
            <person name="Kroth P.G."/>
            <person name="Liu Y."/>
            <person name="Malik S.-B."/>
            <person name="Maier U.G."/>
            <person name="McRose D."/>
            <person name="Mock T."/>
            <person name="Neilson J.A."/>
            <person name="Onodera N.T."/>
            <person name="Poole A.M."/>
            <person name="Pritham E.J."/>
            <person name="Richards T.A."/>
            <person name="Rocap G."/>
            <person name="Roy S.W."/>
            <person name="Sarai C."/>
            <person name="Schaack S."/>
            <person name="Shirato S."/>
            <person name="Slamovits C.H."/>
            <person name="Spencer D.F."/>
            <person name="Suzuki S."/>
            <person name="Worden A.Z."/>
            <person name="Zauner S."/>
            <person name="Barry K."/>
            <person name="Bell C."/>
            <person name="Bharti A.K."/>
            <person name="Crow J.A."/>
            <person name="Grimwood J."/>
            <person name="Kramer R."/>
            <person name="Lindquist E."/>
            <person name="Lucas S."/>
            <person name="Salamov A."/>
            <person name="McFadden G.I."/>
            <person name="Lane C.E."/>
            <person name="Keeling P.J."/>
            <person name="Gray M.W."/>
            <person name="Grigoriev I.V."/>
            <person name="Archibald J.M."/>
        </authorList>
    </citation>
    <scope>NUCLEOTIDE SEQUENCE</scope>
    <source>
        <strain evidence="10">CCMP2712</strain>
    </source>
</reference>
<feature type="transmembrane region" description="Helical" evidence="6">
    <location>
        <begin position="141"/>
        <end position="160"/>
    </location>
</feature>
<dbReference type="AlphaFoldDB" id="L1IB75"/>
<dbReference type="EMBL" id="JH993153">
    <property type="protein sequence ID" value="EKX33169.1"/>
    <property type="molecule type" value="Genomic_DNA"/>
</dbReference>
<name>L1IB75_GUITC</name>